<keyword evidence="2" id="KW-0732">Signal</keyword>
<feature type="chain" id="PRO_5045388151" description="Zinc resistance-associated protein" evidence="2">
    <location>
        <begin position="29"/>
        <end position="242"/>
    </location>
</feature>
<feature type="signal peptide" evidence="2">
    <location>
        <begin position="1"/>
        <end position="28"/>
    </location>
</feature>
<dbReference type="Gene3D" id="1.20.120.1490">
    <property type="match status" value="1"/>
</dbReference>
<name>A0ABZ0YUH0_9GAMM</name>
<dbReference type="RefSeq" id="WP_322520678.1">
    <property type="nucleotide sequence ID" value="NZ_CP140153.1"/>
</dbReference>
<evidence type="ECO:0008006" key="5">
    <source>
        <dbReference type="Google" id="ProtNLM"/>
    </source>
</evidence>
<keyword evidence="1" id="KW-0175">Coiled coil</keyword>
<evidence type="ECO:0000313" key="4">
    <source>
        <dbReference type="Proteomes" id="UP001327459"/>
    </source>
</evidence>
<organism evidence="3 4">
    <name type="scientific">Guyparkeria halophila</name>
    <dbReference type="NCBI Taxonomy" id="47960"/>
    <lineage>
        <taxon>Bacteria</taxon>
        <taxon>Pseudomonadati</taxon>
        <taxon>Pseudomonadota</taxon>
        <taxon>Gammaproteobacteria</taxon>
        <taxon>Chromatiales</taxon>
        <taxon>Thioalkalibacteraceae</taxon>
        <taxon>Guyparkeria</taxon>
    </lineage>
</organism>
<feature type="coiled-coil region" evidence="1">
    <location>
        <begin position="210"/>
        <end position="242"/>
    </location>
</feature>
<dbReference type="Proteomes" id="UP001327459">
    <property type="component" value="Chromosome"/>
</dbReference>
<accession>A0ABZ0YUH0</accession>
<protein>
    <recommendedName>
        <fullName evidence="5">Zinc resistance-associated protein</fullName>
    </recommendedName>
</protein>
<gene>
    <name evidence="3" type="ORF">SR882_07725</name>
</gene>
<evidence type="ECO:0000313" key="3">
    <source>
        <dbReference type="EMBL" id="WQH15651.1"/>
    </source>
</evidence>
<evidence type="ECO:0000256" key="2">
    <source>
        <dbReference type="SAM" id="SignalP"/>
    </source>
</evidence>
<sequence length="242" mass="25903">MIRKRLLRELTACGLAATMLTAAPAVLADDDKPRRGMYGPGMMDGSGPYGPGYGQGYGQGYGPGYGMQGGAPCTPGAGYGQGMMGPGMMGPGMMGPGYGGGYGGGYGHGMMQPGYGPGMMGPGYGAGYGPGMMGPGYGQGMMGSGGYGPMMNGSGPGWGGQPLSEKQRERMRELQQEEQKAHWERMQKMQDRQRELQRLQLAEEPDYDAIKEKSREIGELQQQMAEERIEMHKRMREALDQN</sequence>
<proteinExistence type="predicted"/>
<reference evidence="3 4" key="1">
    <citation type="submission" date="2023-11" db="EMBL/GenBank/DDBJ databases">
        <title>MicrobeMod: A computational toolkit for identifying prokaryotic methylation and restriction-modification with nanopore sequencing.</title>
        <authorList>
            <person name="Crits-Christoph A."/>
            <person name="Kang S.C."/>
            <person name="Lee H."/>
            <person name="Ostrov N."/>
        </authorList>
    </citation>
    <scope>NUCLEOTIDE SEQUENCE [LARGE SCALE GENOMIC DNA]</scope>
    <source>
        <strain evidence="3 4">ATCC 49870</strain>
    </source>
</reference>
<evidence type="ECO:0000256" key="1">
    <source>
        <dbReference type="SAM" id="Coils"/>
    </source>
</evidence>
<keyword evidence="4" id="KW-1185">Reference proteome</keyword>
<dbReference type="EMBL" id="CP140153">
    <property type="protein sequence ID" value="WQH15651.1"/>
    <property type="molecule type" value="Genomic_DNA"/>
</dbReference>